<sequence>MENSMNSRQRSYYLRAKRIMKFLKTLPTLPTTATEWYPAHVRQARARLKCLESAQNCFVACGKNHDAELLAPAIRNVTKRINIALEEIEIRKKRDAEMLHARVQKVRLRRVPAQAGTVAFAGSGIDQNLFATIV</sequence>
<accession>A0A1W6JTK1</accession>
<reference evidence="1 2" key="1">
    <citation type="submission" date="2017-03" db="EMBL/GenBank/DDBJ databases">
        <title>Isolation of lytic bacteriophages infecting Shewanella putrefaciens and Shewanella baltica for biocontrol of fish and shrimp spoilage during chilled storage.</title>
        <authorList>
            <person name="Yang Z."/>
            <person name="Tao X."/>
            <person name="Gao L."/>
            <person name="Rao S."/>
        </authorList>
    </citation>
    <scope>NUCLEOTIDE SEQUENCE [LARGE SCALE GENOMIC DNA]</scope>
</reference>
<evidence type="ECO:0000313" key="1">
    <source>
        <dbReference type="EMBL" id="ARM70580.1"/>
    </source>
</evidence>
<gene>
    <name evidence="1" type="ORF">SppYZU05_54</name>
</gene>
<proteinExistence type="predicted"/>
<name>A0A1W6JTK1_9CAUD</name>
<dbReference type="EMBL" id="KY709296">
    <property type="protein sequence ID" value="ARM70580.1"/>
    <property type="molecule type" value="Genomic_DNA"/>
</dbReference>
<keyword evidence="2" id="KW-1185">Reference proteome</keyword>
<protein>
    <submittedName>
        <fullName evidence="1">Uncharacterized protein</fullName>
    </submittedName>
</protein>
<dbReference type="Proteomes" id="UP000221216">
    <property type="component" value="Segment"/>
</dbReference>
<organism evidence="1 2">
    <name type="scientific">Shewanella phage SppYZU05</name>
    <dbReference type="NCBI Taxonomy" id="1970795"/>
    <lineage>
        <taxon>Viruses</taxon>
        <taxon>Duplodnaviria</taxon>
        <taxon>Heunggongvirae</taxon>
        <taxon>Uroviricota</taxon>
        <taxon>Caudoviricetes</taxon>
        <taxon>Chaseviridae</taxon>
        <taxon>Nefertitivirinae</taxon>
        <taxon>Yushanvirus</taxon>
        <taxon>Yushanvirus SppYZU05</taxon>
    </lineage>
</organism>
<evidence type="ECO:0000313" key="2">
    <source>
        <dbReference type="Proteomes" id="UP000221216"/>
    </source>
</evidence>